<feature type="signal peptide" evidence="3">
    <location>
        <begin position="1"/>
        <end position="18"/>
    </location>
</feature>
<keyword evidence="6" id="KW-1185">Reference proteome</keyword>
<feature type="chain" id="PRO_5046104489" description="Reverse transcriptase domain-containing protein" evidence="3">
    <location>
        <begin position="19"/>
        <end position="483"/>
    </location>
</feature>
<evidence type="ECO:0000313" key="6">
    <source>
        <dbReference type="Proteomes" id="UP001648503"/>
    </source>
</evidence>
<feature type="coiled-coil region" evidence="1">
    <location>
        <begin position="145"/>
        <end position="172"/>
    </location>
</feature>
<reference evidence="5 6" key="1">
    <citation type="submission" date="2021-02" db="EMBL/GenBank/DDBJ databases">
        <title>Variation within the Batrachochytrium salamandrivorans European outbreak.</title>
        <authorList>
            <person name="Kelly M."/>
            <person name="Pasmans F."/>
            <person name="Shea T.P."/>
            <person name="Munoz J.F."/>
            <person name="Carranza S."/>
            <person name="Cuomo C.A."/>
            <person name="Martel A."/>
        </authorList>
    </citation>
    <scope>NUCLEOTIDE SEQUENCE [LARGE SCALE GENOMIC DNA]</scope>
    <source>
        <strain evidence="5 6">AMFP18/2</strain>
    </source>
</reference>
<feature type="region of interest" description="Disordered" evidence="2">
    <location>
        <begin position="39"/>
        <end position="76"/>
    </location>
</feature>
<proteinExistence type="predicted"/>
<dbReference type="Proteomes" id="UP001648503">
    <property type="component" value="Unassembled WGS sequence"/>
</dbReference>
<feature type="compositionally biased region" description="Low complexity" evidence="2">
    <location>
        <begin position="45"/>
        <end position="60"/>
    </location>
</feature>
<evidence type="ECO:0000313" key="5">
    <source>
        <dbReference type="EMBL" id="KAH6598331.1"/>
    </source>
</evidence>
<evidence type="ECO:0000256" key="2">
    <source>
        <dbReference type="SAM" id="MobiDB-lite"/>
    </source>
</evidence>
<protein>
    <recommendedName>
        <fullName evidence="4">Reverse transcriptase domain-containing protein</fullName>
    </recommendedName>
</protein>
<keyword evidence="3" id="KW-0732">Signal</keyword>
<accession>A0ABQ8FHD8</accession>
<dbReference type="PANTHER" id="PTHR19446">
    <property type="entry name" value="REVERSE TRANSCRIPTASES"/>
    <property type="match status" value="1"/>
</dbReference>
<evidence type="ECO:0000259" key="4">
    <source>
        <dbReference type="Pfam" id="PF00078"/>
    </source>
</evidence>
<evidence type="ECO:0000256" key="1">
    <source>
        <dbReference type="SAM" id="Coils"/>
    </source>
</evidence>
<keyword evidence="1" id="KW-0175">Coiled coil</keyword>
<feature type="non-terminal residue" evidence="5">
    <location>
        <position position="483"/>
    </location>
</feature>
<comment type="caution">
    <text evidence="5">The sequence shown here is derived from an EMBL/GenBank/DDBJ whole genome shotgun (WGS) entry which is preliminary data.</text>
</comment>
<dbReference type="EMBL" id="JAFCIX010000111">
    <property type="protein sequence ID" value="KAH6598331.1"/>
    <property type="molecule type" value="Genomic_DNA"/>
</dbReference>
<gene>
    <name evidence="5" type="ORF">BASA50_003814</name>
</gene>
<sequence>MKFNALVAAAMVITSVNAAGEGGLMSCFGLGCGSGSRVTQGRQVNGQESGSSQSSPENGPMPGSSQDPPEKKSGKSCVFKDVRKDPICGPILLELFILRDKIKDFDTALWKQNPEFHKLMKCKGTNESNGKDGIKANMIREDSVVKMSKKEKRKDEEKKRQAEALRVQAIQEWLKSNLEAISDLQKIKAESIGLKEDYLEIWGRFEDSKYSQNTVQYDPTSILRVMQGHYGSLAADTTGHSLDLQYWHDRQPIQVSRDTLPIRNSDILDQDFSWNQIAAALLQMSPRKAPGDDGITTAFYQAALYMPANTQEGVPPTPFARALLRVCGQVFASATIPRAWLCASIVSIDKKDGDPLNPGDKRGIALINVGLKLVCKVLQMRIERFVETNNLLSYEQAGFRKREECVGQVVSLVDIIQRRQNAGLNTHVLFIDIRKAFDTVPVGALLWKLQNMGFPCRTLAFLKALYTSSSARARAGPLLSDPF</sequence>
<feature type="domain" description="Reverse transcriptase" evidence="4">
    <location>
        <begin position="348"/>
        <end position="461"/>
    </location>
</feature>
<organism evidence="5 6">
    <name type="scientific">Batrachochytrium salamandrivorans</name>
    <dbReference type="NCBI Taxonomy" id="1357716"/>
    <lineage>
        <taxon>Eukaryota</taxon>
        <taxon>Fungi</taxon>
        <taxon>Fungi incertae sedis</taxon>
        <taxon>Chytridiomycota</taxon>
        <taxon>Chytridiomycota incertae sedis</taxon>
        <taxon>Chytridiomycetes</taxon>
        <taxon>Rhizophydiales</taxon>
        <taxon>Rhizophydiales incertae sedis</taxon>
        <taxon>Batrachochytrium</taxon>
    </lineage>
</organism>
<evidence type="ECO:0000256" key="3">
    <source>
        <dbReference type="SAM" id="SignalP"/>
    </source>
</evidence>
<dbReference type="Pfam" id="PF00078">
    <property type="entry name" value="RVT_1"/>
    <property type="match status" value="1"/>
</dbReference>
<dbReference type="InterPro" id="IPR000477">
    <property type="entry name" value="RT_dom"/>
</dbReference>
<dbReference type="PROSITE" id="PS51257">
    <property type="entry name" value="PROKAR_LIPOPROTEIN"/>
    <property type="match status" value="1"/>
</dbReference>
<name>A0ABQ8FHD8_9FUNG</name>